<dbReference type="Gene3D" id="3.30.70.940">
    <property type="entry name" value="NusG, N-terminal domain"/>
    <property type="match status" value="1"/>
</dbReference>
<dbReference type="HOGENOM" id="CLU_110965_0_0_1"/>
<dbReference type="Proteomes" id="UP000001194">
    <property type="component" value="Unassembled WGS sequence"/>
</dbReference>
<reference evidence="1 2" key="1">
    <citation type="journal article" date="2008" name="Nature">
        <title>The genome of Laccaria bicolor provides insights into mycorrhizal symbiosis.</title>
        <authorList>
            <person name="Martin F."/>
            <person name="Aerts A."/>
            <person name="Ahren D."/>
            <person name="Brun A."/>
            <person name="Danchin E.G.J."/>
            <person name="Duchaussoy F."/>
            <person name="Gibon J."/>
            <person name="Kohler A."/>
            <person name="Lindquist E."/>
            <person name="Pereda V."/>
            <person name="Salamov A."/>
            <person name="Shapiro H.J."/>
            <person name="Wuyts J."/>
            <person name="Blaudez D."/>
            <person name="Buee M."/>
            <person name="Brokstein P."/>
            <person name="Canbaeck B."/>
            <person name="Cohen D."/>
            <person name="Courty P.E."/>
            <person name="Coutinho P.M."/>
            <person name="Delaruelle C."/>
            <person name="Detter J.C."/>
            <person name="Deveau A."/>
            <person name="DiFazio S."/>
            <person name="Duplessis S."/>
            <person name="Fraissinet-Tachet L."/>
            <person name="Lucic E."/>
            <person name="Frey-Klett P."/>
            <person name="Fourrey C."/>
            <person name="Feussner I."/>
            <person name="Gay G."/>
            <person name="Grimwood J."/>
            <person name="Hoegger P.J."/>
            <person name="Jain P."/>
            <person name="Kilaru S."/>
            <person name="Labbe J."/>
            <person name="Lin Y.C."/>
            <person name="Legue V."/>
            <person name="Le Tacon F."/>
            <person name="Marmeisse R."/>
            <person name="Melayah D."/>
            <person name="Montanini B."/>
            <person name="Muratet M."/>
            <person name="Nehls U."/>
            <person name="Niculita-Hirzel H."/>
            <person name="Oudot-Le Secq M.P."/>
            <person name="Peter M."/>
            <person name="Quesneville H."/>
            <person name="Rajashekar B."/>
            <person name="Reich M."/>
            <person name="Rouhier N."/>
            <person name="Schmutz J."/>
            <person name="Yin T."/>
            <person name="Chalot M."/>
            <person name="Henrissat B."/>
            <person name="Kuees U."/>
            <person name="Lucas S."/>
            <person name="Van de Peer Y."/>
            <person name="Podila G.K."/>
            <person name="Polle A."/>
            <person name="Pukkila P.J."/>
            <person name="Richardson P.M."/>
            <person name="Rouze P."/>
            <person name="Sanders I.R."/>
            <person name="Stajich J.E."/>
            <person name="Tunlid A."/>
            <person name="Tuskan G."/>
            <person name="Grigoriev I.V."/>
        </authorList>
    </citation>
    <scope>NUCLEOTIDE SEQUENCE [LARGE SCALE GENOMIC DNA]</scope>
    <source>
        <strain evidence="2">S238N-H82 / ATCC MYA-4686</strain>
    </source>
</reference>
<dbReference type="KEGG" id="lbc:LACBIDRAFT_300025"/>
<name>B0DFW2_LACBS</name>
<evidence type="ECO:0000313" key="2">
    <source>
        <dbReference type="Proteomes" id="UP000001194"/>
    </source>
</evidence>
<protein>
    <submittedName>
        <fullName evidence="1">Predicted protein</fullName>
    </submittedName>
</protein>
<dbReference type="InParanoid" id="B0DFW2"/>
<keyword evidence="2" id="KW-1185">Reference proteome</keyword>
<dbReference type="AlphaFoldDB" id="B0DFW2"/>
<accession>B0DFW2</accession>
<evidence type="ECO:0000313" key="1">
    <source>
        <dbReference type="EMBL" id="EDR06532.1"/>
    </source>
</evidence>
<dbReference type="EMBL" id="DS547108">
    <property type="protein sequence ID" value="EDR06532.1"/>
    <property type="molecule type" value="Genomic_DNA"/>
</dbReference>
<sequence>MKHRKLNTPPVLQFLDLEAEVSEAETNDENDGNEGDLINDDEDIDELILGDAHHNLLRKALMPSNDDMFWESFLKCVTAHQHIAEEDGQDIGKVSLWVVLVKPGYEEQIVCQVHWRLIDPRFPVQFQPPAVFGWKALPGRVFFEGGSEEMIQQVCNGIPNVMVLKTFHIPDPNPSIFNVPDTFRPKPHSWI</sequence>
<dbReference type="RefSeq" id="XP_001882904.1">
    <property type="nucleotide sequence ID" value="XM_001882869.1"/>
</dbReference>
<dbReference type="GeneID" id="6078606"/>
<dbReference type="OrthoDB" id="3048815at2759"/>
<dbReference type="STRING" id="486041.B0DFW2"/>
<organism evidence="2">
    <name type="scientific">Laccaria bicolor (strain S238N-H82 / ATCC MYA-4686)</name>
    <name type="common">Bicoloured deceiver</name>
    <name type="synonym">Laccaria laccata var. bicolor</name>
    <dbReference type="NCBI Taxonomy" id="486041"/>
    <lineage>
        <taxon>Eukaryota</taxon>
        <taxon>Fungi</taxon>
        <taxon>Dikarya</taxon>
        <taxon>Basidiomycota</taxon>
        <taxon>Agaricomycotina</taxon>
        <taxon>Agaricomycetes</taxon>
        <taxon>Agaricomycetidae</taxon>
        <taxon>Agaricales</taxon>
        <taxon>Agaricineae</taxon>
        <taxon>Hydnangiaceae</taxon>
        <taxon>Laccaria</taxon>
    </lineage>
</organism>
<gene>
    <name evidence="1" type="ORF">LACBIDRAFT_300025</name>
</gene>
<dbReference type="GO" id="GO:0006354">
    <property type="term" value="P:DNA-templated transcription elongation"/>
    <property type="evidence" value="ECO:0007669"/>
    <property type="project" value="InterPro"/>
</dbReference>
<proteinExistence type="predicted"/>
<dbReference type="InterPro" id="IPR036735">
    <property type="entry name" value="NGN_dom_sf"/>
</dbReference>